<feature type="domain" description="Cohesin" evidence="3">
    <location>
        <begin position="238"/>
        <end position="327"/>
    </location>
</feature>
<reference evidence="4 5" key="1">
    <citation type="journal article" date="2015" name="Nature">
        <title>rRNA introns, odd ribosomes, and small enigmatic genomes across a large radiation of phyla.</title>
        <authorList>
            <person name="Brown C.T."/>
            <person name="Hug L.A."/>
            <person name="Thomas B.C."/>
            <person name="Sharon I."/>
            <person name="Castelle C.J."/>
            <person name="Singh A."/>
            <person name="Wilkins M.J."/>
            <person name="Williams K.H."/>
            <person name="Banfield J.F."/>
        </authorList>
    </citation>
    <scope>NUCLEOTIDE SEQUENCE [LARGE SCALE GENOMIC DNA]</scope>
</reference>
<dbReference type="AlphaFoldDB" id="A0A0G0PRM9"/>
<dbReference type="PATRIC" id="fig|1618574.4.peg.805"/>
<dbReference type="InterPro" id="IPR008965">
    <property type="entry name" value="CBM2/CBM3_carb-bd_dom_sf"/>
</dbReference>
<sequence length="502" mass="54491">MINLFQKFKALKRSTFVFRFSLLSLLFLVLFYTFSFWVFKLNLVKAQDQVDIYFEPNIAVFPPDTTFSLTVDSKSEGIGFIRVKIYFDNTYFSLSQEIETTPLLASVIEKTGMNEANTNGQILLVLGLSAEQRQSPPSGVFELAKIPLELKTEETNIHSELAIDSQDIQIVSIDAQNLDFLTENADLLANIEVTPEITPTPTNSPLPTDTPTPTPTDTPSSPDPTTLSLSLINPPILGSQFSTDLQVSTSTPVVGIDAVVNFDPSKVEVVSIDDNKLLSGNTISSFDNSAGLIRISQIESQGFSYVGKGSVAAVNFLAKSVGTTDFDFEFAPNSKSESNVIAAASGQDILTPPQPLSIEIIDKASLKVKLTTSFEGTSGHQVAGIVESSDGFSNSFSTDTEGVSAPIELPAQFIGNTYEFFAKVTGFLRKKATLLVDSGENLVNFGSLLAGDMNDDGVVNNIDLSLMYGSWFGGGSADYNKDGIVNTFDYWILIQNFFKTND</sequence>
<dbReference type="InterPro" id="IPR002102">
    <property type="entry name" value="Cohesin_dom"/>
</dbReference>
<evidence type="ECO:0000259" key="3">
    <source>
        <dbReference type="Pfam" id="PF00963"/>
    </source>
</evidence>
<dbReference type="Proteomes" id="UP000033881">
    <property type="component" value="Unassembled WGS sequence"/>
</dbReference>
<dbReference type="Gene3D" id="2.60.40.680">
    <property type="match status" value="1"/>
</dbReference>
<gene>
    <name evidence="4" type="ORF">UT24_C0009G0132</name>
</gene>
<evidence type="ECO:0000313" key="5">
    <source>
        <dbReference type="Proteomes" id="UP000033881"/>
    </source>
</evidence>
<dbReference type="CDD" id="cd08547">
    <property type="entry name" value="Type_II_cohesin"/>
    <property type="match status" value="1"/>
</dbReference>
<keyword evidence="2" id="KW-1133">Transmembrane helix</keyword>
<keyword evidence="2" id="KW-0472">Membrane</keyword>
<name>A0A0G0PRM9_9BACT</name>
<dbReference type="GO" id="GO:0030246">
    <property type="term" value="F:carbohydrate binding"/>
    <property type="evidence" value="ECO:0007669"/>
    <property type="project" value="InterPro"/>
</dbReference>
<feature type="compositionally biased region" description="Low complexity" evidence="1">
    <location>
        <begin position="217"/>
        <end position="229"/>
    </location>
</feature>
<accession>A0A0G0PRM9</accession>
<feature type="compositionally biased region" description="Pro residues" evidence="1">
    <location>
        <begin position="202"/>
        <end position="216"/>
    </location>
</feature>
<dbReference type="Pfam" id="PF00963">
    <property type="entry name" value="Cohesin"/>
    <property type="match status" value="1"/>
</dbReference>
<feature type="region of interest" description="Disordered" evidence="1">
    <location>
        <begin position="195"/>
        <end position="229"/>
    </location>
</feature>
<evidence type="ECO:0000256" key="1">
    <source>
        <dbReference type="SAM" id="MobiDB-lite"/>
    </source>
</evidence>
<dbReference type="SUPFAM" id="SSF49384">
    <property type="entry name" value="Carbohydrate-binding domain"/>
    <property type="match status" value="1"/>
</dbReference>
<dbReference type="SUPFAM" id="SSF63446">
    <property type="entry name" value="Type I dockerin domain"/>
    <property type="match status" value="1"/>
</dbReference>
<dbReference type="Gene3D" id="1.10.1330.10">
    <property type="entry name" value="Dockerin domain"/>
    <property type="match status" value="1"/>
</dbReference>
<evidence type="ECO:0000313" key="4">
    <source>
        <dbReference type="EMBL" id="KKR00815.1"/>
    </source>
</evidence>
<feature type="transmembrane region" description="Helical" evidence="2">
    <location>
        <begin position="20"/>
        <end position="39"/>
    </location>
</feature>
<dbReference type="Pfam" id="PF00404">
    <property type="entry name" value="Dockerin_1"/>
    <property type="match status" value="1"/>
</dbReference>
<protein>
    <recommendedName>
        <fullName evidence="3">Cohesin domain-containing protein</fullName>
    </recommendedName>
</protein>
<proteinExistence type="predicted"/>
<dbReference type="GO" id="GO:0004553">
    <property type="term" value="F:hydrolase activity, hydrolyzing O-glycosyl compounds"/>
    <property type="evidence" value="ECO:0007669"/>
    <property type="project" value="InterPro"/>
</dbReference>
<evidence type="ECO:0000256" key="2">
    <source>
        <dbReference type="SAM" id="Phobius"/>
    </source>
</evidence>
<dbReference type="EMBL" id="LBWB01000009">
    <property type="protein sequence ID" value="KKR00815.1"/>
    <property type="molecule type" value="Genomic_DNA"/>
</dbReference>
<comment type="caution">
    <text evidence="4">The sequence shown here is derived from an EMBL/GenBank/DDBJ whole genome shotgun (WGS) entry which is preliminary data.</text>
</comment>
<keyword evidence="2" id="KW-0812">Transmembrane</keyword>
<dbReference type="STRING" id="1618574.UT24_C0009G0132"/>
<dbReference type="GO" id="GO:0000272">
    <property type="term" value="P:polysaccharide catabolic process"/>
    <property type="evidence" value="ECO:0007669"/>
    <property type="project" value="InterPro"/>
</dbReference>
<organism evidence="4 5">
    <name type="scientific">Candidatus Woesebacteria bacterium GW2011_GWB1_39_12</name>
    <dbReference type="NCBI Taxonomy" id="1618574"/>
    <lineage>
        <taxon>Bacteria</taxon>
        <taxon>Candidatus Woeseibacteriota</taxon>
    </lineage>
</organism>
<dbReference type="InterPro" id="IPR036439">
    <property type="entry name" value="Dockerin_dom_sf"/>
</dbReference>
<dbReference type="InterPro" id="IPR002105">
    <property type="entry name" value="Dockerin_1_rpt"/>
</dbReference>